<sequence length="84" mass="9525">MNLNEHIMLWNHASIKMLDVRYILLEQGDTLREYNLPASTFLCAVRGRAKIWLDDSIHSVSSVQILHGALEAQLAFIVTSFLGK</sequence>
<dbReference type="STRING" id="1469647.BC351_24015"/>
<proteinExistence type="predicted"/>
<evidence type="ECO:0000313" key="1">
    <source>
        <dbReference type="EMBL" id="OPH58419.1"/>
    </source>
</evidence>
<dbReference type="AlphaFoldDB" id="A0A1V4HLR1"/>
<comment type="caution">
    <text evidence="1">The sequence shown here is derived from an EMBL/GenBank/DDBJ whole genome shotgun (WGS) entry which is preliminary data.</text>
</comment>
<name>A0A1V4HLR1_9BACL</name>
<organism evidence="1 2">
    <name type="scientific">Paenibacillus ferrarius</name>
    <dbReference type="NCBI Taxonomy" id="1469647"/>
    <lineage>
        <taxon>Bacteria</taxon>
        <taxon>Bacillati</taxon>
        <taxon>Bacillota</taxon>
        <taxon>Bacilli</taxon>
        <taxon>Bacillales</taxon>
        <taxon>Paenibacillaceae</taxon>
        <taxon>Paenibacillus</taxon>
    </lineage>
</organism>
<reference evidence="2" key="1">
    <citation type="submission" date="2016-07" db="EMBL/GenBank/DDBJ databases">
        <authorList>
            <person name="Florea S."/>
            <person name="Webb J.S."/>
            <person name="Jaromczyk J."/>
            <person name="Schardl C.L."/>
        </authorList>
    </citation>
    <scope>NUCLEOTIDE SEQUENCE [LARGE SCALE GENOMIC DNA]</scope>
    <source>
        <strain evidence="2">CY1</strain>
    </source>
</reference>
<protein>
    <recommendedName>
        <fullName evidence="3">Transcription regulator HTH AraC N-terminal domain-containing protein</fullName>
    </recommendedName>
</protein>
<evidence type="ECO:0008006" key="3">
    <source>
        <dbReference type="Google" id="ProtNLM"/>
    </source>
</evidence>
<dbReference type="RefSeq" id="WP_079412313.1">
    <property type="nucleotide sequence ID" value="NZ_MBTG01000010.1"/>
</dbReference>
<dbReference type="EMBL" id="MBTG01000010">
    <property type="protein sequence ID" value="OPH58419.1"/>
    <property type="molecule type" value="Genomic_DNA"/>
</dbReference>
<accession>A0A1V4HLR1</accession>
<gene>
    <name evidence="1" type="ORF">BC351_24015</name>
</gene>
<evidence type="ECO:0000313" key="2">
    <source>
        <dbReference type="Proteomes" id="UP000190626"/>
    </source>
</evidence>
<keyword evidence="2" id="KW-1185">Reference proteome</keyword>
<dbReference type="Proteomes" id="UP000190626">
    <property type="component" value="Unassembled WGS sequence"/>
</dbReference>
<dbReference type="OrthoDB" id="2666627at2"/>